<dbReference type="SUPFAM" id="SSF48371">
    <property type="entry name" value="ARM repeat"/>
    <property type="match status" value="1"/>
</dbReference>
<reference evidence="3 4" key="1">
    <citation type="submission" date="2024-08" db="EMBL/GenBank/DDBJ databases">
        <authorList>
            <person name="Cucini C."/>
            <person name="Frati F."/>
        </authorList>
    </citation>
    <scope>NUCLEOTIDE SEQUENCE [LARGE SCALE GENOMIC DNA]</scope>
</reference>
<feature type="domain" description="Importin N-terminal" evidence="1">
    <location>
        <begin position="36"/>
        <end position="100"/>
    </location>
</feature>
<organism evidence="3 4">
    <name type="scientific">Orchesella dallaii</name>
    <dbReference type="NCBI Taxonomy" id="48710"/>
    <lineage>
        <taxon>Eukaryota</taxon>
        <taxon>Metazoa</taxon>
        <taxon>Ecdysozoa</taxon>
        <taxon>Arthropoda</taxon>
        <taxon>Hexapoda</taxon>
        <taxon>Collembola</taxon>
        <taxon>Entomobryomorpha</taxon>
        <taxon>Entomobryoidea</taxon>
        <taxon>Orchesellidae</taxon>
        <taxon>Orchesellinae</taxon>
        <taxon>Orchesella</taxon>
    </lineage>
</organism>
<proteinExistence type="predicted"/>
<dbReference type="Gene3D" id="1.25.10.10">
    <property type="entry name" value="Leucine-rich Repeat Variant"/>
    <property type="match status" value="1"/>
</dbReference>
<dbReference type="Pfam" id="PF24138">
    <property type="entry name" value="TPR_TNPO3_IPO13_2nd"/>
    <property type="match status" value="1"/>
</dbReference>
<dbReference type="InterPro" id="IPR001494">
    <property type="entry name" value="Importin-beta_N"/>
</dbReference>
<sequence>MSSEVQVTELEQVYRAVHTLYSDSNSIPMSDKQAASSWLNDFQRSVKAWEIADQLLHKKMDLYSCYFGAHTLRTKIQGFFHELPVEAHLSLRDSLLQHIAAISSDTDHIIVTQLCLAVAHLILQASTWADPISNLLGTFGSESSHWWPVIEILTLLPEEVHSRKLHLGENRRHQVISQLESASPNVLNFLRQCLAVSLTPSAPPAVPNELMKVSILKCFASWVTSNPECFCNDRQGEVLRYAVENLRSGKSGQKIHTAATDCICAVIEVVPDIDASSNNNALELQSFQLNLYTSIISFEEAYHYSVAEEDQDKVMNYCRIFTEYGESMIPYMLRSWRDPHYSINIINYILICEGHHDYDVAELTFGFWYRLSEDLYHAHDESLNAVFRSFAQRLVVALYKHCQMEPDHEGPLTPSDEFYEFRRKASELVEDIMFIVNSQQAFQELGQLFMMENSWECKESALFLLYHVARSIDTRDSTVIGPIVEAVLNFTDWRHISLKISAIRFLGGMSAWLAKHPDDVLEKTMNFLVNSLPATECSSTAAAALQNVCQQCADHIAGRYINNLLTIVGQLDTYNVCNDAVVGLLKGVGHVVGTLPRDQLSQIIRQICWAQLHPLNQLCDSDASSTPYQKGTKNDPTFWIDRLAALFRNTSVQNSRDGTMVEHPCKPAICEDVWPVISKVLNKYQADSRVMERVCRCVRYAVRCVGRHSHPFLEPLVMQLVALYSAHHHSCFLYLGSILVDEYGEDSQCVEGLLQMLAAFIPPTFAILNEPSGLRNHPDTVDDFFRLCTRFLQRCPIALLKSDILPTLVTYATQATQLDHREANMSVVKFLFDLVHAGRRHNDLACFAERKSLVRNTIMQHGPNLISMLIHGVIFQLPTYTIGDICELLYEIKELMPKESAMWLENALKQLPEKTPAGTQAATLTQLESFHKQATGARSPKELTRSLKDFCRLYR</sequence>
<name>A0ABP1R720_9HEXA</name>
<gene>
    <name evidence="3" type="ORF">ODALV1_LOCUS19485</name>
</gene>
<evidence type="ECO:0000259" key="2">
    <source>
        <dbReference type="Pfam" id="PF08389"/>
    </source>
</evidence>
<dbReference type="Proteomes" id="UP001642540">
    <property type="component" value="Unassembled WGS sequence"/>
</dbReference>
<dbReference type="PANTHER" id="PTHR12363:SF42">
    <property type="entry name" value="TRANSPORTIN-3"/>
    <property type="match status" value="1"/>
</dbReference>
<dbReference type="InterPro" id="IPR057942">
    <property type="entry name" value="TPR_TNPO3_IPO13_3rd"/>
</dbReference>
<dbReference type="InterPro" id="IPR016024">
    <property type="entry name" value="ARM-type_fold"/>
</dbReference>
<protein>
    <recommendedName>
        <fullName evidence="5">Transportin-3</fullName>
    </recommendedName>
</protein>
<evidence type="ECO:0008006" key="5">
    <source>
        <dbReference type="Google" id="ProtNLM"/>
    </source>
</evidence>
<evidence type="ECO:0000313" key="4">
    <source>
        <dbReference type="Proteomes" id="UP001642540"/>
    </source>
</evidence>
<dbReference type="InterPro" id="IPR013598">
    <property type="entry name" value="Exportin-1/Importin-b-like"/>
</dbReference>
<evidence type="ECO:0000313" key="3">
    <source>
        <dbReference type="EMBL" id="CAL8121668.1"/>
    </source>
</evidence>
<dbReference type="InterPro" id="IPR057941">
    <property type="entry name" value="TPR_TNPO3_IPO13_2nd"/>
</dbReference>
<feature type="domain" description="Exportin-1/Importin-beta-like" evidence="2">
    <location>
        <begin position="108"/>
        <end position="262"/>
    </location>
</feature>
<comment type="caution">
    <text evidence="3">The sequence shown here is derived from an EMBL/GenBank/DDBJ whole genome shotgun (WGS) entry which is preliminary data.</text>
</comment>
<accession>A0ABP1R720</accession>
<dbReference type="PANTHER" id="PTHR12363">
    <property type="entry name" value="TRANSPORTIN 3 AND IMPORTIN 13"/>
    <property type="match status" value="1"/>
</dbReference>
<dbReference type="InterPro" id="IPR058537">
    <property type="entry name" value="TPR_TNPO3_IPO13_4th"/>
</dbReference>
<dbReference type="EMBL" id="CAXLJM020000066">
    <property type="protein sequence ID" value="CAL8121668.1"/>
    <property type="molecule type" value="Genomic_DNA"/>
</dbReference>
<dbReference type="Pfam" id="PF03810">
    <property type="entry name" value="IBN_N"/>
    <property type="match status" value="1"/>
</dbReference>
<dbReference type="Pfam" id="PF24140">
    <property type="entry name" value="TPR_TNPO3_IPO13_3rd"/>
    <property type="match status" value="1"/>
</dbReference>
<evidence type="ECO:0000259" key="1">
    <source>
        <dbReference type="Pfam" id="PF03810"/>
    </source>
</evidence>
<dbReference type="InterPro" id="IPR011989">
    <property type="entry name" value="ARM-like"/>
</dbReference>
<dbReference type="Pfam" id="PF24139">
    <property type="entry name" value="TPR_TNPO3_IPO13_4th"/>
    <property type="match status" value="1"/>
</dbReference>
<dbReference type="Pfam" id="PF08389">
    <property type="entry name" value="Xpo1"/>
    <property type="match status" value="1"/>
</dbReference>
<dbReference type="InterPro" id="IPR051345">
    <property type="entry name" value="Importin_beta-like_NTR"/>
</dbReference>
<keyword evidence="4" id="KW-1185">Reference proteome</keyword>